<name>A0ACA9QZI5_9GLOM</name>
<comment type="caution">
    <text evidence="1">The sequence shown here is derived from an EMBL/GenBank/DDBJ whole genome shotgun (WGS) entry which is preliminary data.</text>
</comment>
<proteinExistence type="predicted"/>
<evidence type="ECO:0000313" key="2">
    <source>
        <dbReference type="Proteomes" id="UP000789702"/>
    </source>
</evidence>
<feature type="non-terminal residue" evidence="1">
    <location>
        <position position="1"/>
    </location>
</feature>
<organism evidence="1 2">
    <name type="scientific">Dentiscutata heterogama</name>
    <dbReference type="NCBI Taxonomy" id="1316150"/>
    <lineage>
        <taxon>Eukaryota</taxon>
        <taxon>Fungi</taxon>
        <taxon>Fungi incertae sedis</taxon>
        <taxon>Mucoromycota</taxon>
        <taxon>Glomeromycotina</taxon>
        <taxon>Glomeromycetes</taxon>
        <taxon>Diversisporales</taxon>
        <taxon>Gigasporaceae</taxon>
        <taxon>Dentiscutata</taxon>
    </lineage>
</organism>
<dbReference type="Proteomes" id="UP000789702">
    <property type="component" value="Unassembled WGS sequence"/>
</dbReference>
<reference evidence="1" key="1">
    <citation type="submission" date="2021-06" db="EMBL/GenBank/DDBJ databases">
        <authorList>
            <person name="Kallberg Y."/>
            <person name="Tangrot J."/>
            <person name="Rosling A."/>
        </authorList>
    </citation>
    <scope>NUCLEOTIDE SEQUENCE</scope>
    <source>
        <strain evidence="1">IL203A</strain>
    </source>
</reference>
<keyword evidence="2" id="KW-1185">Reference proteome</keyword>
<protein>
    <submittedName>
        <fullName evidence="1">7682_t:CDS:1</fullName>
    </submittedName>
</protein>
<feature type="non-terminal residue" evidence="1">
    <location>
        <position position="101"/>
    </location>
</feature>
<accession>A0ACA9QZI5</accession>
<dbReference type="EMBL" id="CAJVPU010056543">
    <property type="protein sequence ID" value="CAG8770545.1"/>
    <property type="molecule type" value="Genomic_DNA"/>
</dbReference>
<evidence type="ECO:0000313" key="1">
    <source>
        <dbReference type="EMBL" id="CAG8770545.1"/>
    </source>
</evidence>
<sequence>IPDPEECFSYVMVYPDKVFDLFGFKLTIRKADQMEFVDIAKELNRKLDLSYYFENTINRLCARFIIYDKKYEPLFNDKIMKITDSDEKYKQIDTYAQNKAK</sequence>
<gene>
    <name evidence="1" type="ORF">DHETER_LOCUS15802</name>
</gene>